<comment type="caution">
    <text evidence="2">The sequence shown here is derived from an EMBL/GenBank/DDBJ whole genome shotgun (WGS) entry which is preliminary data.</text>
</comment>
<dbReference type="EMBL" id="LGYO01000011">
    <property type="protein sequence ID" value="KNZ42609.1"/>
    <property type="molecule type" value="Genomic_DNA"/>
</dbReference>
<dbReference type="Pfam" id="PF14526">
    <property type="entry name" value="Cass2"/>
    <property type="match status" value="1"/>
</dbReference>
<dbReference type="InterPro" id="IPR010499">
    <property type="entry name" value="AraC_E-bd"/>
</dbReference>
<protein>
    <submittedName>
        <fullName evidence="2">Transcriptional regulator</fullName>
    </submittedName>
</protein>
<dbReference type="SUPFAM" id="SSF55136">
    <property type="entry name" value="Probable bacterial effector-binding domain"/>
    <property type="match status" value="1"/>
</dbReference>
<evidence type="ECO:0000259" key="1">
    <source>
        <dbReference type="SMART" id="SM00871"/>
    </source>
</evidence>
<evidence type="ECO:0000313" key="2">
    <source>
        <dbReference type="EMBL" id="KNZ42609.1"/>
    </source>
</evidence>
<organism evidence="2 3">
    <name type="scientific">Acetobacterium bakii</name>
    <dbReference type="NCBI Taxonomy" id="52689"/>
    <lineage>
        <taxon>Bacteria</taxon>
        <taxon>Bacillati</taxon>
        <taxon>Bacillota</taxon>
        <taxon>Clostridia</taxon>
        <taxon>Eubacteriales</taxon>
        <taxon>Eubacteriaceae</taxon>
        <taxon>Acetobacterium</taxon>
    </lineage>
</organism>
<dbReference type="InterPro" id="IPR011256">
    <property type="entry name" value="Reg_factor_effector_dom_sf"/>
</dbReference>
<dbReference type="STRING" id="52689.AKG39_05505"/>
<dbReference type="InterPro" id="IPR029441">
    <property type="entry name" value="Cass2"/>
</dbReference>
<feature type="domain" description="AraC effector-binding" evidence="1">
    <location>
        <begin position="1"/>
        <end position="152"/>
    </location>
</feature>
<keyword evidence="3" id="KW-1185">Reference proteome</keyword>
<dbReference type="PANTHER" id="PTHR36444">
    <property type="entry name" value="TRANSCRIPTIONAL REGULATOR PROTEIN YOBU-RELATED"/>
    <property type="match status" value="1"/>
</dbReference>
<reference evidence="3" key="1">
    <citation type="submission" date="2015-07" db="EMBL/GenBank/DDBJ databases">
        <title>Draft genome sequence of Acetobacterium bakii DSM 8293, a potential psychrophilic chemical producer through syngas fermentation.</title>
        <authorList>
            <person name="Song Y."/>
            <person name="Hwang S."/>
            <person name="Cho B.-K."/>
        </authorList>
    </citation>
    <scope>NUCLEOTIDE SEQUENCE [LARGE SCALE GENOMIC DNA]</scope>
    <source>
        <strain evidence="3">DSM 8239</strain>
    </source>
</reference>
<dbReference type="RefSeq" id="WP_050739367.1">
    <property type="nucleotide sequence ID" value="NZ_LGYO01000011.1"/>
</dbReference>
<dbReference type="PATRIC" id="fig|52689.4.peg.185"/>
<dbReference type="PANTHER" id="PTHR36444:SF2">
    <property type="entry name" value="TRANSCRIPTIONAL REGULATOR PROTEIN YOBU-RELATED"/>
    <property type="match status" value="1"/>
</dbReference>
<dbReference type="InterPro" id="IPR053182">
    <property type="entry name" value="YobU-like_regulator"/>
</dbReference>
<dbReference type="Gene3D" id="3.20.80.10">
    <property type="entry name" value="Regulatory factor, effector binding domain"/>
    <property type="match status" value="1"/>
</dbReference>
<dbReference type="SMART" id="SM00871">
    <property type="entry name" value="AraC_E_bind"/>
    <property type="match status" value="1"/>
</dbReference>
<dbReference type="AlphaFoldDB" id="A0A0L6U256"/>
<gene>
    <name evidence="2" type="ORF">AKG39_05505</name>
</gene>
<name>A0A0L6U256_9FIRM</name>
<proteinExistence type="predicted"/>
<dbReference type="OrthoDB" id="9801008at2"/>
<sequence>MNYEVVELKEKKVVGLTARTGNNDVNMTQVIGTLWQRFYGDGIYHAIAGKKNNCAIGLYSNYKDGVNDRYDVTVCCEVNDVQELKDGMVAQTINPGKYAKFVVHGNMQTAVMDFWTKLWVMDINRSFDCDFEEYQGDGDMENSEIHMYISIA</sequence>
<dbReference type="Proteomes" id="UP000036873">
    <property type="component" value="Unassembled WGS sequence"/>
</dbReference>
<accession>A0A0L6U256</accession>
<evidence type="ECO:0000313" key="3">
    <source>
        <dbReference type="Proteomes" id="UP000036873"/>
    </source>
</evidence>